<evidence type="ECO:0000259" key="9">
    <source>
        <dbReference type="PROSITE" id="PS51755"/>
    </source>
</evidence>
<keyword evidence="4 7" id="KW-0238">DNA-binding</keyword>
<feature type="domain" description="Response regulatory" evidence="8">
    <location>
        <begin position="2"/>
        <end position="118"/>
    </location>
</feature>
<dbReference type="AlphaFoldDB" id="A0A518CIN7"/>
<dbReference type="GO" id="GO:0032993">
    <property type="term" value="C:protein-DNA complex"/>
    <property type="evidence" value="ECO:0007669"/>
    <property type="project" value="TreeGrafter"/>
</dbReference>
<dbReference type="CDD" id="cd00383">
    <property type="entry name" value="trans_reg_C"/>
    <property type="match status" value="1"/>
</dbReference>
<dbReference type="InterPro" id="IPR039420">
    <property type="entry name" value="WalR-like"/>
</dbReference>
<dbReference type="InterPro" id="IPR001867">
    <property type="entry name" value="OmpR/PhoB-type_DNA-bd"/>
</dbReference>
<keyword evidence="2" id="KW-0902">Two-component regulatory system</keyword>
<dbReference type="InterPro" id="IPR036388">
    <property type="entry name" value="WH-like_DNA-bd_sf"/>
</dbReference>
<organism evidence="10 11">
    <name type="scientific">Polystyrenella longa</name>
    <dbReference type="NCBI Taxonomy" id="2528007"/>
    <lineage>
        <taxon>Bacteria</taxon>
        <taxon>Pseudomonadati</taxon>
        <taxon>Planctomycetota</taxon>
        <taxon>Planctomycetia</taxon>
        <taxon>Planctomycetales</taxon>
        <taxon>Planctomycetaceae</taxon>
        <taxon>Polystyrenella</taxon>
    </lineage>
</organism>
<evidence type="ECO:0000256" key="3">
    <source>
        <dbReference type="ARBA" id="ARBA00023015"/>
    </source>
</evidence>
<evidence type="ECO:0000256" key="2">
    <source>
        <dbReference type="ARBA" id="ARBA00023012"/>
    </source>
</evidence>
<keyword evidence="3" id="KW-0805">Transcription regulation</keyword>
<name>A0A518CIN7_9PLAN</name>
<gene>
    <name evidence="10" type="primary">regX3</name>
    <name evidence="10" type="ORF">Pla110_08030</name>
</gene>
<dbReference type="CDD" id="cd17574">
    <property type="entry name" value="REC_OmpR"/>
    <property type="match status" value="1"/>
</dbReference>
<accession>A0A518CIN7</accession>
<evidence type="ECO:0000313" key="11">
    <source>
        <dbReference type="Proteomes" id="UP000317178"/>
    </source>
</evidence>
<feature type="modified residue" description="4-aspartylphosphate" evidence="6">
    <location>
        <position position="53"/>
    </location>
</feature>
<evidence type="ECO:0000256" key="4">
    <source>
        <dbReference type="ARBA" id="ARBA00023125"/>
    </source>
</evidence>
<evidence type="ECO:0000259" key="8">
    <source>
        <dbReference type="PROSITE" id="PS50110"/>
    </source>
</evidence>
<dbReference type="PANTHER" id="PTHR48111:SF21">
    <property type="entry name" value="DNA-BINDING DUAL MASTER TRANSCRIPTIONAL REGULATOR RPAA"/>
    <property type="match status" value="1"/>
</dbReference>
<dbReference type="Gene3D" id="3.40.50.2300">
    <property type="match status" value="1"/>
</dbReference>
<evidence type="ECO:0000256" key="5">
    <source>
        <dbReference type="ARBA" id="ARBA00023163"/>
    </source>
</evidence>
<dbReference type="PROSITE" id="PS50110">
    <property type="entry name" value="RESPONSE_REGULATORY"/>
    <property type="match status" value="1"/>
</dbReference>
<dbReference type="FunFam" id="3.40.50.2300:FF:000001">
    <property type="entry name" value="DNA-binding response regulator PhoB"/>
    <property type="match status" value="1"/>
</dbReference>
<evidence type="ECO:0000256" key="7">
    <source>
        <dbReference type="PROSITE-ProRule" id="PRU01091"/>
    </source>
</evidence>
<feature type="DNA-binding region" description="OmpR/PhoB-type" evidence="7">
    <location>
        <begin position="141"/>
        <end position="240"/>
    </location>
</feature>
<dbReference type="SMART" id="SM00862">
    <property type="entry name" value="Trans_reg_C"/>
    <property type="match status" value="1"/>
</dbReference>
<dbReference type="GO" id="GO:0000976">
    <property type="term" value="F:transcription cis-regulatory region binding"/>
    <property type="evidence" value="ECO:0007669"/>
    <property type="project" value="TreeGrafter"/>
</dbReference>
<dbReference type="PROSITE" id="PS51755">
    <property type="entry name" value="OMPR_PHOB"/>
    <property type="match status" value="1"/>
</dbReference>
<evidence type="ECO:0000256" key="6">
    <source>
        <dbReference type="PROSITE-ProRule" id="PRU00169"/>
    </source>
</evidence>
<keyword evidence="11" id="KW-1185">Reference proteome</keyword>
<dbReference type="OrthoDB" id="272875at2"/>
<feature type="domain" description="OmpR/PhoB-type" evidence="9">
    <location>
        <begin position="141"/>
        <end position="240"/>
    </location>
</feature>
<keyword evidence="5" id="KW-0804">Transcription</keyword>
<dbReference type="InterPro" id="IPR001789">
    <property type="entry name" value="Sig_transdc_resp-reg_receiver"/>
</dbReference>
<evidence type="ECO:0000313" key="10">
    <source>
        <dbReference type="EMBL" id="QDU79099.1"/>
    </source>
</evidence>
<dbReference type="Gene3D" id="1.10.10.10">
    <property type="entry name" value="Winged helix-like DNA-binding domain superfamily/Winged helix DNA-binding domain"/>
    <property type="match status" value="1"/>
</dbReference>
<dbReference type="SUPFAM" id="SSF52172">
    <property type="entry name" value="CheY-like"/>
    <property type="match status" value="1"/>
</dbReference>
<dbReference type="PANTHER" id="PTHR48111">
    <property type="entry name" value="REGULATOR OF RPOS"/>
    <property type="match status" value="1"/>
</dbReference>
<dbReference type="SMART" id="SM00448">
    <property type="entry name" value="REC"/>
    <property type="match status" value="1"/>
</dbReference>
<dbReference type="InterPro" id="IPR011006">
    <property type="entry name" value="CheY-like_superfamily"/>
</dbReference>
<dbReference type="EMBL" id="CP036281">
    <property type="protein sequence ID" value="QDU79099.1"/>
    <property type="molecule type" value="Genomic_DNA"/>
</dbReference>
<dbReference type="Pfam" id="PF00072">
    <property type="entry name" value="Response_reg"/>
    <property type="match status" value="1"/>
</dbReference>
<dbReference type="Pfam" id="PF00486">
    <property type="entry name" value="Trans_reg_C"/>
    <property type="match status" value="1"/>
</dbReference>
<sequence length="243" mass="27677">MNILIVEDESVIAEGLKFNFEQEGYTPFVAGDGQTALDILRDPQNSIDVILLDLMLPGMSGYDVCKEIRELDPQVPVLVLSARTLSEDKTQAFDLGADQYMTKPFALPELLSRVRNLVGRRPKSDPGLKPHGRSETVKLLPDQYELGKSIIDFSKFQIHHEGEVESLTTMEIQLLKYFIQNEDRVLSRTQILEDVWNQNAEISTRTIDNFVLRLRKMIEENPANPQHIVSVRGTGYQFFKTPK</sequence>
<proteinExistence type="predicted"/>
<evidence type="ECO:0000256" key="1">
    <source>
        <dbReference type="ARBA" id="ARBA00022553"/>
    </source>
</evidence>
<reference evidence="10 11" key="1">
    <citation type="submission" date="2019-02" db="EMBL/GenBank/DDBJ databases">
        <title>Deep-cultivation of Planctomycetes and their phenomic and genomic characterization uncovers novel biology.</title>
        <authorList>
            <person name="Wiegand S."/>
            <person name="Jogler M."/>
            <person name="Boedeker C."/>
            <person name="Pinto D."/>
            <person name="Vollmers J."/>
            <person name="Rivas-Marin E."/>
            <person name="Kohn T."/>
            <person name="Peeters S.H."/>
            <person name="Heuer A."/>
            <person name="Rast P."/>
            <person name="Oberbeckmann S."/>
            <person name="Bunk B."/>
            <person name="Jeske O."/>
            <person name="Meyerdierks A."/>
            <person name="Storesund J.E."/>
            <person name="Kallscheuer N."/>
            <person name="Luecker S."/>
            <person name="Lage O.M."/>
            <person name="Pohl T."/>
            <person name="Merkel B.J."/>
            <person name="Hornburger P."/>
            <person name="Mueller R.-W."/>
            <person name="Bruemmer F."/>
            <person name="Labrenz M."/>
            <person name="Spormann A.M."/>
            <person name="Op den Camp H."/>
            <person name="Overmann J."/>
            <person name="Amann R."/>
            <person name="Jetten M.S.M."/>
            <person name="Mascher T."/>
            <person name="Medema M.H."/>
            <person name="Devos D.P."/>
            <person name="Kaster A.-K."/>
            <person name="Ovreas L."/>
            <person name="Rohde M."/>
            <person name="Galperin M.Y."/>
            <person name="Jogler C."/>
        </authorList>
    </citation>
    <scope>NUCLEOTIDE SEQUENCE [LARGE SCALE GENOMIC DNA]</scope>
    <source>
        <strain evidence="10 11">Pla110</strain>
    </source>
</reference>
<protein>
    <submittedName>
        <fullName evidence="10">Sensory transduction protein regX3</fullName>
    </submittedName>
</protein>
<dbReference type="GO" id="GO:0006355">
    <property type="term" value="P:regulation of DNA-templated transcription"/>
    <property type="evidence" value="ECO:0007669"/>
    <property type="project" value="InterPro"/>
</dbReference>
<dbReference type="GO" id="GO:0005829">
    <property type="term" value="C:cytosol"/>
    <property type="evidence" value="ECO:0007669"/>
    <property type="project" value="TreeGrafter"/>
</dbReference>
<dbReference type="Proteomes" id="UP000317178">
    <property type="component" value="Chromosome"/>
</dbReference>
<dbReference type="RefSeq" id="WP_144993432.1">
    <property type="nucleotide sequence ID" value="NZ_CP036281.1"/>
</dbReference>
<dbReference type="KEGG" id="plon:Pla110_08030"/>
<dbReference type="GO" id="GO:0000156">
    <property type="term" value="F:phosphorelay response regulator activity"/>
    <property type="evidence" value="ECO:0007669"/>
    <property type="project" value="TreeGrafter"/>
</dbReference>
<dbReference type="InterPro" id="IPR016032">
    <property type="entry name" value="Sig_transdc_resp-reg_C-effctor"/>
</dbReference>
<keyword evidence="1 6" id="KW-0597">Phosphoprotein</keyword>
<dbReference type="SUPFAM" id="SSF46894">
    <property type="entry name" value="C-terminal effector domain of the bipartite response regulators"/>
    <property type="match status" value="1"/>
</dbReference>